<dbReference type="Gene3D" id="2.120.10.30">
    <property type="entry name" value="TolB, C-terminal domain"/>
    <property type="match status" value="1"/>
</dbReference>
<accession>X1II70</accession>
<feature type="non-terminal residue" evidence="1">
    <location>
        <position position="272"/>
    </location>
</feature>
<dbReference type="EMBL" id="BARU01025650">
    <property type="protein sequence ID" value="GAH68945.1"/>
    <property type="molecule type" value="Genomic_DNA"/>
</dbReference>
<name>X1II70_9ZZZZ</name>
<comment type="caution">
    <text evidence="1">The sequence shown here is derived from an EMBL/GenBank/DDBJ whole genome shotgun (WGS) entry which is preliminary data.</text>
</comment>
<reference evidence="1" key="1">
    <citation type="journal article" date="2014" name="Front. Microbiol.">
        <title>High frequency of phylogenetically diverse reductive dehalogenase-homologous genes in deep subseafloor sedimentary metagenomes.</title>
        <authorList>
            <person name="Kawai M."/>
            <person name="Futagami T."/>
            <person name="Toyoda A."/>
            <person name="Takaki Y."/>
            <person name="Nishi S."/>
            <person name="Hori S."/>
            <person name="Arai W."/>
            <person name="Tsubouchi T."/>
            <person name="Morono Y."/>
            <person name="Uchiyama I."/>
            <person name="Ito T."/>
            <person name="Fujiyama A."/>
            <person name="Inagaki F."/>
            <person name="Takami H."/>
        </authorList>
    </citation>
    <scope>NUCLEOTIDE SEQUENCE</scope>
    <source>
        <strain evidence="1">Expedition CK06-06</strain>
    </source>
</reference>
<dbReference type="Pfam" id="PF07676">
    <property type="entry name" value="PD40"/>
    <property type="match status" value="1"/>
</dbReference>
<organism evidence="1">
    <name type="scientific">marine sediment metagenome</name>
    <dbReference type="NCBI Taxonomy" id="412755"/>
    <lineage>
        <taxon>unclassified sequences</taxon>
        <taxon>metagenomes</taxon>
        <taxon>ecological metagenomes</taxon>
    </lineage>
</organism>
<dbReference type="AlphaFoldDB" id="X1II70"/>
<evidence type="ECO:0000313" key="1">
    <source>
        <dbReference type="EMBL" id="GAH68945.1"/>
    </source>
</evidence>
<dbReference type="InterPro" id="IPR011042">
    <property type="entry name" value="6-blade_b-propeller_TolB-like"/>
</dbReference>
<gene>
    <name evidence="1" type="ORF">S03H2_41305</name>
</gene>
<proteinExistence type="predicted"/>
<protein>
    <submittedName>
        <fullName evidence="1">Uncharacterized protein</fullName>
    </submittedName>
</protein>
<sequence length="272" mass="31842">MQEAGSHYYVKIYSDKGDPIEIFSRSPKIMIPPKPWRKLLDKNKGRQLYLDIFVETADGQWDRFDSVTNRIANEKIDSYLAYRKMRPLHGKQREHERIGVYQYDLENHNESVILDNGYYYNYGCVNCHTFYNNRPDKMLVSIRNAKHGGGILLLTDGKVNKIGTKFGCVSWHPSGRMLAYSLNKVRQFFHSAQTEVRDTVDLDSTLAYYVLGSKAIKTAPVLSDKEYLETYPCWSADGRYLYFCRAPKLWQDQPQRYIEHYSNVKYDLVRVS</sequence>
<dbReference type="InterPro" id="IPR011659">
    <property type="entry name" value="WD40"/>
</dbReference>
<dbReference type="SUPFAM" id="SSF82171">
    <property type="entry name" value="DPP6 N-terminal domain-like"/>
    <property type="match status" value="1"/>
</dbReference>